<dbReference type="Pfam" id="PF14103">
    <property type="entry name" value="DUF4276"/>
    <property type="match status" value="1"/>
</dbReference>
<protein>
    <submittedName>
        <fullName evidence="1">Uncharacterized protein</fullName>
    </submittedName>
</protein>
<evidence type="ECO:0000313" key="1">
    <source>
        <dbReference type="EMBL" id="GCA91630.1"/>
    </source>
</evidence>
<dbReference type="Proteomes" id="UP000321223">
    <property type="component" value="Unassembled WGS sequence"/>
</dbReference>
<dbReference type="AlphaFoldDB" id="A0A510PD23"/>
<comment type="caution">
    <text evidence="1">The sequence shown here is derived from an EMBL/GenBank/DDBJ whole genome shotgun (WGS) entry which is preliminary data.</text>
</comment>
<reference evidence="1 2" key="1">
    <citation type="journal article" date="2019" name="Appl. Environ. Microbiol.">
        <title>Co-occurrence of broad and narrow host-range viruses infecting the toxic bloom-forming cyanobacterium Microcystis aeruginosa.</title>
        <authorList>
            <person name="Morimoto D."/>
            <person name="Tominaga K."/>
            <person name="Nishimura Y."/>
            <person name="Yoshida N."/>
            <person name="Kimura S."/>
            <person name="Sako Y."/>
            <person name="Yoshida T."/>
        </authorList>
    </citation>
    <scope>NUCLEOTIDE SEQUENCE [LARGE SCALE GENOMIC DNA]</scope>
    <source>
        <strain evidence="1 2">11-30S32</strain>
    </source>
</reference>
<proteinExistence type="predicted"/>
<organism evidence="1 2">
    <name type="scientific">Microcystis aeruginosa 11-30S32</name>
    <dbReference type="NCBI Taxonomy" id="2358142"/>
    <lineage>
        <taxon>Bacteria</taxon>
        <taxon>Bacillati</taxon>
        <taxon>Cyanobacteriota</taxon>
        <taxon>Cyanophyceae</taxon>
        <taxon>Oscillatoriophycideae</taxon>
        <taxon>Chroococcales</taxon>
        <taxon>Microcystaceae</taxon>
        <taxon>Microcystis</taxon>
    </lineage>
</organism>
<dbReference type="InterPro" id="IPR025455">
    <property type="entry name" value="DUF4276"/>
</dbReference>
<name>A0A510PD23_MICAE</name>
<sequence>MLKEKLENIAQQTGLITKTISEDKKTFQVLNRIAIEELEAWFFGDIQAIVSAYPKVSTNVGQQAKYRKPDEITGGTWEHLEKILQKAGYHRGGLEKVKAAR</sequence>
<dbReference type="EMBL" id="BHVU01000008">
    <property type="protein sequence ID" value="GCA91630.1"/>
    <property type="molecule type" value="Genomic_DNA"/>
</dbReference>
<accession>A0A510PD23</accession>
<evidence type="ECO:0000313" key="2">
    <source>
        <dbReference type="Proteomes" id="UP000321223"/>
    </source>
</evidence>
<gene>
    <name evidence="1" type="ORF">MAE30S32_02820</name>
</gene>